<keyword evidence="1" id="KW-1133">Transmembrane helix</keyword>
<dbReference type="STRING" id="1774970.AUC70_07940"/>
<dbReference type="AlphaFoldDB" id="A0A1E3VLZ0"/>
<dbReference type="EMBL" id="LPWE01000012">
    <property type="protein sequence ID" value="ODR94558.1"/>
    <property type="molecule type" value="Genomic_DNA"/>
</dbReference>
<reference evidence="2 3" key="1">
    <citation type="journal article" date="2016" name="Environ. Microbiol.">
        <title>New Methyloceanibacter diversity from North Sea sediments includes methanotroph containing solely the soluble methane monooxygenase.</title>
        <authorList>
            <person name="Vekeman B."/>
            <person name="Kerckhof F.M."/>
            <person name="Cremers G."/>
            <person name="de Vos P."/>
            <person name="Vandamme P."/>
            <person name="Boon N."/>
            <person name="Op den Camp H.J."/>
            <person name="Heylen K."/>
        </authorList>
    </citation>
    <scope>NUCLEOTIDE SEQUENCE [LARGE SCALE GENOMIC DNA]</scope>
    <source>
        <strain evidence="2 3">R-67176</strain>
    </source>
</reference>
<dbReference type="RefSeq" id="WP_069444916.1">
    <property type="nucleotide sequence ID" value="NZ_LPWE01000012.1"/>
</dbReference>
<sequence length="207" mass="23182">MRQIRWPVRRLPGLWGAGLDRRRIQVFSRLPVVLAAGLPAVLAVWFVSQPSSPARAGRFLPEVDNPYCDIRTYKLRGVEEQASSMTDRLGRPVIVVNARTLRDQPSYSRFLLAHECCHHTLGHVANAKKGLGHVGPQAFYYIAPELKRMELEADCCAARLLRERHEEDGIDAGSFAMAEFGDKPTGAYYPTGLERVDNIRRCAGLDP</sequence>
<proteinExistence type="predicted"/>
<evidence type="ECO:0000313" key="2">
    <source>
        <dbReference type="EMBL" id="ODR94558.1"/>
    </source>
</evidence>
<name>A0A1E3VLZ0_9HYPH</name>
<keyword evidence="3" id="KW-1185">Reference proteome</keyword>
<comment type="caution">
    <text evidence="2">The sequence shown here is derived from an EMBL/GenBank/DDBJ whole genome shotgun (WGS) entry which is preliminary data.</text>
</comment>
<dbReference type="Gene3D" id="1.10.10.2910">
    <property type="match status" value="1"/>
</dbReference>
<dbReference type="Proteomes" id="UP000094172">
    <property type="component" value="Unassembled WGS sequence"/>
</dbReference>
<accession>A0A1E3VLZ0</accession>
<evidence type="ECO:0000256" key="1">
    <source>
        <dbReference type="SAM" id="Phobius"/>
    </source>
</evidence>
<evidence type="ECO:0000313" key="3">
    <source>
        <dbReference type="Proteomes" id="UP000094172"/>
    </source>
</evidence>
<organism evidence="2 3">
    <name type="scientific">Methyloceanibacter stevinii</name>
    <dbReference type="NCBI Taxonomy" id="1774970"/>
    <lineage>
        <taxon>Bacteria</taxon>
        <taxon>Pseudomonadati</taxon>
        <taxon>Pseudomonadota</taxon>
        <taxon>Alphaproteobacteria</taxon>
        <taxon>Hyphomicrobiales</taxon>
        <taxon>Hyphomicrobiaceae</taxon>
        <taxon>Methyloceanibacter</taxon>
    </lineage>
</organism>
<keyword evidence="1" id="KW-0472">Membrane</keyword>
<protein>
    <submittedName>
        <fullName evidence="2">Uncharacterized protein</fullName>
    </submittedName>
</protein>
<feature type="transmembrane region" description="Helical" evidence="1">
    <location>
        <begin position="30"/>
        <end position="48"/>
    </location>
</feature>
<keyword evidence="1" id="KW-0812">Transmembrane</keyword>
<gene>
    <name evidence="2" type="ORF">AUC70_07940</name>
</gene>